<protein>
    <submittedName>
        <fullName evidence="2">Uncharacterized protein</fullName>
    </submittedName>
</protein>
<dbReference type="EMBL" id="LATX01001427">
    <property type="protein sequence ID" value="KTB41740.1"/>
    <property type="molecule type" value="Genomic_DNA"/>
</dbReference>
<feature type="compositionally biased region" description="Acidic residues" evidence="1">
    <location>
        <begin position="135"/>
        <end position="146"/>
    </location>
</feature>
<evidence type="ECO:0000313" key="2">
    <source>
        <dbReference type="EMBL" id="KTB41740.1"/>
    </source>
</evidence>
<feature type="compositionally biased region" description="Low complexity" evidence="1">
    <location>
        <begin position="177"/>
        <end position="194"/>
    </location>
</feature>
<reference evidence="2 3" key="1">
    <citation type="submission" date="2015-12" db="EMBL/GenBank/DDBJ databases">
        <title>Draft genome sequence of Moniliophthora roreri, the causal agent of frosty pod rot of cacao.</title>
        <authorList>
            <person name="Aime M.C."/>
            <person name="Diaz-Valderrama J.R."/>
            <person name="Kijpornyongpan T."/>
            <person name="Phillips-Mora W."/>
        </authorList>
    </citation>
    <scope>NUCLEOTIDE SEQUENCE [LARGE SCALE GENOMIC DNA]</scope>
    <source>
        <strain evidence="2 3">MCA 2952</strain>
    </source>
</reference>
<name>A0A0W0FZH9_MONRR</name>
<feature type="region of interest" description="Disordered" evidence="1">
    <location>
        <begin position="131"/>
        <end position="324"/>
    </location>
</feature>
<dbReference type="AlphaFoldDB" id="A0A0W0FZH9"/>
<proteinExistence type="predicted"/>
<evidence type="ECO:0000313" key="3">
    <source>
        <dbReference type="Proteomes" id="UP000054988"/>
    </source>
</evidence>
<organism evidence="2 3">
    <name type="scientific">Moniliophthora roreri</name>
    <name type="common">Frosty pod rot fungus</name>
    <name type="synonym">Monilia roreri</name>
    <dbReference type="NCBI Taxonomy" id="221103"/>
    <lineage>
        <taxon>Eukaryota</taxon>
        <taxon>Fungi</taxon>
        <taxon>Dikarya</taxon>
        <taxon>Basidiomycota</taxon>
        <taxon>Agaricomycotina</taxon>
        <taxon>Agaricomycetes</taxon>
        <taxon>Agaricomycetidae</taxon>
        <taxon>Agaricales</taxon>
        <taxon>Marasmiineae</taxon>
        <taxon>Marasmiaceae</taxon>
        <taxon>Moniliophthora</taxon>
    </lineage>
</organism>
<accession>A0A0W0FZH9</accession>
<feature type="compositionally biased region" description="Basic and acidic residues" evidence="1">
    <location>
        <begin position="153"/>
        <end position="175"/>
    </location>
</feature>
<feature type="compositionally biased region" description="Basic and acidic residues" evidence="1">
    <location>
        <begin position="309"/>
        <end position="324"/>
    </location>
</feature>
<dbReference type="Proteomes" id="UP000054988">
    <property type="component" value="Unassembled WGS sequence"/>
</dbReference>
<feature type="compositionally biased region" description="Basic and acidic residues" evidence="1">
    <location>
        <begin position="289"/>
        <end position="298"/>
    </location>
</feature>
<gene>
    <name evidence="2" type="ORF">WG66_5683</name>
</gene>
<sequence length="349" mass="38386">MAASSSSVSVLHTTNAMPGTTTPISISYLLISQLETIWKATLKIHGMFWKISFVICQKDLLNTLWGQYKVHVPSELLSAMLSNNVVCFWLKKCLYKACSLQSDLPSFKEVMSLYQVEFALPIDNTDINYTCTNSESEESSDNDQDTEGSQADKPNDKPAKTHKADRSNNSFHDESTPPLLKPISKSKVLSSKKSGAIHHPIVRPTSEASSSHGTKCQHIDAPALKLSKKDKTGSMGNKPSKQRQLKDKALVQDVQTSSHKKTMAITPSTVPSDHEQDTSLDNIKLPEAPSKDKGKGKAVDVPIKTPIEAPKEDNDAANESEPRTIHDIDLSSLFRDHTGHVHALWTSTT</sequence>
<evidence type="ECO:0000256" key="1">
    <source>
        <dbReference type="SAM" id="MobiDB-lite"/>
    </source>
</evidence>
<comment type="caution">
    <text evidence="2">The sequence shown here is derived from an EMBL/GenBank/DDBJ whole genome shotgun (WGS) entry which is preliminary data.</text>
</comment>